<dbReference type="EMBL" id="JAUFQU010000073">
    <property type="protein sequence ID" value="MDN3710082.1"/>
    <property type="molecule type" value="Genomic_DNA"/>
</dbReference>
<reference evidence="2" key="1">
    <citation type="journal article" date="2014" name="Int. J. Syst. Evol. Microbiol.">
        <title>Complete genome of a new Firmicutes species belonging to the dominant human colonic microbiota ('Ruminococcus bicirculans') reveals two chromosomes and a selective capacity to utilize plant glucans.</title>
        <authorList>
            <consortium name="NISC Comparative Sequencing Program"/>
            <person name="Wegmann U."/>
            <person name="Louis P."/>
            <person name="Goesmann A."/>
            <person name="Henrissat B."/>
            <person name="Duncan S.H."/>
            <person name="Flint H.J."/>
        </authorList>
    </citation>
    <scope>NUCLEOTIDE SEQUENCE</scope>
    <source>
        <strain evidence="2">CECT 7184</strain>
    </source>
</reference>
<comment type="caution">
    <text evidence="2">The sequence shown here is derived from an EMBL/GenBank/DDBJ whole genome shotgun (WGS) entry which is preliminary data.</text>
</comment>
<name>A0ABT8CRC7_9FLAO</name>
<dbReference type="RefSeq" id="WP_290363096.1">
    <property type="nucleotide sequence ID" value="NZ_JAUFQU010000001.1"/>
</dbReference>
<dbReference type="Proteomes" id="UP001242368">
    <property type="component" value="Unassembled WGS sequence"/>
</dbReference>
<gene>
    <name evidence="2" type="ORF">QW060_07880</name>
    <name evidence="3" type="ORF">QW060_24615</name>
</gene>
<reference evidence="2" key="3">
    <citation type="submission" date="2023-06" db="EMBL/GenBank/DDBJ databases">
        <authorList>
            <person name="Lucena T."/>
            <person name="Sun Q."/>
        </authorList>
    </citation>
    <scope>NUCLEOTIDE SEQUENCE</scope>
    <source>
        <strain evidence="2">CECT 7184</strain>
    </source>
</reference>
<reference evidence="4" key="2">
    <citation type="journal article" date="2019" name="Int. J. Syst. Evol. Microbiol.">
        <title>The Global Catalogue of Microorganisms (GCM) 10K type strain sequencing project: providing services to taxonomists for standard genome sequencing and annotation.</title>
        <authorList>
            <consortium name="The Broad Institute Genomics Platform"/>
            <consortium name="The Broad Institute Genome Sequencing Center for Infectious Disease"/>
            <person name="Wu L."/>
            <person name="Ma J."/>
        </authorList>
    </citation>
    <scope>NUCLEOTIDE SEQUENCE [LARGE SCALE GENOMIC DNA]</scope>
    <source>
        <strain evidence="4">CECT 7184</strain>
    </source>
</reference>
<evidence type="ECO:0000313" key="2">
    <source>
        <dbReference type="EMBL" id="MDN3707053.1"/>
    </source>
</evidence>
<keyword evidence="4" id="KW-1185">Reference proteome</keyword>
<protein>
    <submittedName>
        <fullName evidence="2">Uncharacterized protein</fullName>
    </submittedName>
</protein>
<evidence type="ECO:0000256" key="1">
    <source>
        <dbReference type="SAM" id="SignalP"/>
    </source>
</evidence>
<dbReference type="EMBL" id="JAUFQU010000001">
    <property type="protein sequence ID" value="MDN3707053.1"/>
    <property type="molecule type" value="Genomic_DNA"/>
</dbReference>
<feature type="chain" id="PRO_5045032479" evidence="1">
    <location>
        <begin position="20"/>
        <end position="389"/>
    </location>
</feature>
<sequence>MSVKTLLFICFLSIQSLFAQKAKVVVLGVGHSSQLINYNQQPAAIRAFINKVNPSAICIERSPEEFSKNNFYEFTYEQQYLIVPYAKANKIPLHPIDWLPTEQDLDLSFGIKDLEVPKLTRQKTGFLGFTTFTEKEDFEDGLYFADGKNYRDSIAAWYTNHPEKTAFDFPRRLFLYRTYLQSKRIQKVLENHRKSDTVLVVIGAFHKDDIEKNLKENGYEIIQPNTFGVVTDEEIRNHFMKEDAYAILSFNLLGRQEQLQRVNNKLIEYAFEYLQDDTSIEKQFFAIKNSLLTNTITSKESIDQYLSLLTKVKEEKFTWTGVKDFSRIDSYFDPFGNMNLKQRIRLELAREYRKLSKEKEFKQQISSVLDGLDEYKTTMLKLYIEKYLL</sequence>
<organism evidence="2 4">
    <name type="scientific">Paenimyroides ceti</name>
    <dbReference type="NCBI Taxonomy" id="395087"/>
    <lineage>
        <taxon>Bacteria</taxon>
        <taxon>Pseudomonadati</taxon>
        <taxon>Bacteroidota</taxon>
        <taxon>Flavobacteriia</taxon>
        <taxon>Flavobacteriales</taxon>
        <taxon>Flavobacteriaceae</taxon>
        <taxon>Paenimyroides</taxon>
    </lineage>
</organism>
<keyword evidence="1" id="KW-0732">Signal</keyword>
<evidence type="ECO:0000313" key="3">
    <source>
        <dbReference type="EMBL" id="MDN3710082.1"/>
    </source>
</evidence>
<proteinExistence type="predicted"/>
<feature type="signal peptide" evidence="1">
    <location>
        <begin position="1"/>
        <end position="19"/>
    </location>
</feature>
<evidence type="ECO:0000313" key="4">
    <source>
        <dbReference type="Proteomes" id="UP001242368"/>
    </source>
</evidence>
<accession>A0ABT8CRC7</accession>